<evidence type="ECO:0000313" key="2">
    <source>
        <dbReference type="Proteomes" id="UP001172680"/>
    </source>
</evidence>
<name>A0ACC2YU20_9PEZI</name>
<organism evidence="1 2">
    <name type="scientific">Coniosporium tulheliwenetii</name>
    <dbReference type="NCBI Taxonomy" id="3383036"/>
    <lineage>
        <taxon>Eukaryota</taxon>
        <taxon>Fungi</taxon>
        <taxon>Dikarya</taxon>
        <taxon>Ascomycota</taxon>
        <taxon>Pezizomycotina</taxon>
        <taxon>Dothideomycetes</taxon>
        <taxon>Dothideomycetes incertae sedis</taxon>
        <taxon>Coniosporium</taxon>
    </lineage>
</organism>
<dbReference type="EMBL" id="JAPDRP010000020">
    <property type="protein sequence ID" value="KAJ9638843.1"/>
    <property type="molecule type" value="Genomic_DNA"/>
</dbReference>
<accession>A0ACC2YU20</accession>
<reference evidence="1" key="1">
    <citation type="submission" date="2022-10" db="EMBL/GenBank/DDBJ databases">
        <title>Culturing micro-colonial fungi from biological soil crusts in the Mojave desert and describing Neophaeococcomyces mojavensis, and introducing the new genera and species Taxawa tesnikishii.</title>
        <authorList>
            <person name="Kurbessoian T."/>
            <person name="Stajich J.E."/>
        </authorList>
    </citation>
    <scope>NUCLEOTIDE SEQUENCE</scope>
    <source>
        <strain evidence="1">JES_115</strain>
    </source>
</reference>
<proteinExistence type="predicted"/>
<keyword evidence="2" id="KW-1185">Reference proteome</keyword>
<comment type="caution">
    <text evidence="1">The sequence shown here is derived from an EMBL/GenBank/DDBJ whole genome shotgun (WGS) entry which is preliminary data.</text>
</comment>
<evidence type="ECO:0000313" key="1">
    <source>
        <dbReference type="EMBL" id="KAJ9638843.1"/>
    </source>
</evidence>
<protein>
    <submittedName>
        <fullName evidence="1">Uncharacterized protein</fullName>
    </submittedName>
</protein>
<sequence>MDPYSAEGELVNIHNAYHQGQYQKVIDFDTSSFSSSNAFPARILKLRAKIALGQYSQVLAETKSQPNNPDLAALHCLASYLQNSSNSDAPVSSARNLAEKHGDNLTVQLCCGTVLANAGANEEALALLAKHQGSLDAVALIVQIHLQQNRVDLAAKEAKNARGWAQDALVVNLVESWVGLREGGEKYQQAYYVFEELAQASATQSVQSLVGQAVSEIHLGRLAEAEAALQQARDLDGGMLMSQLESVALKHQMLEDIAAKKQAFDAACAKYNPKFEP</sequence>
<dbReference type="Proteomes" id="UP001172680">
    <property type="component" value="Unassembled WGS sequence"/>
</dbReference>
<gene>
    <name evidence="1" type="ORF">H2199_006703</name>
</gene>